<dbReference type="GO" id="GO:0047555">
    <property type="term" value="F:3',5'-cyclic-GMP phosphodiesterase activity"/>
    <property type="evidence" value="ECO:0007669"/>
    <property type="project" value="TreeGrafter"/>
</dbReference>
<evidence type="ECO:0000313" key="2">
    <source>
        <dbReference type="EMBL" id="RLJ63683.1"/>
    </source>
</evidence>
<dbReference type="CDD" id="cd07735">
    <property type="entry name" value="class_II_PDE_MBL-fold"/>
    <property type="match status" value="1"/>
</dbReference>
<name>A0A497XBC8_9PROT</name>
<gene>
    <name evidence="2" type="ORF">DFR35_2314</name>
</gene>
<dbReference type="SUPFAM" id="SSF56281">
    <property type="entry name" value="Metallo-hydrolase/oxidoreductase"/>
    <property type="match status" value="1"/>
</dbReference>
<organism evidence="2 3">
    <name type="scientific">Sulfurisoma sediminicola</name>
    <dbReference type="NCBI Taxonomy" id="1381557"/>
    <lineage>
        <taxon>Bacteria</taxon>
        <taxon>Pseudomonadati</taxon>
        <taxon>Pseudomonadota</taxon>
        <taxon>Betaproteobacteria</taxon>
        <taxon>Nitrosomonadales</taxon>
        <taxon>Sterolibacteriaceae</taxon>
        <taxon>Sulfurisoma</taxon>
    </lineage>
</organism>
<sequence>MKVRILGCSGGIGGRHLRTTSILVDNDILIDAGTGVADLSIAELAQIDHVFLTHSHLDHIASLPLLIDTVGDMRNRPLTVHATDATIEIMRAHIFNWAIWPDFCEIPNPTKPFMRYENLAMGETVDLEGRRITALPANHTVPAVGYQLDSGTASLAFSGDTGPCPELWAAVNKIDNLRHLIIETAFSNRERRLAMTSKHLCPSMLVEELAYLQRDVEIYITHLKPGQIELTMQEIEDGVGELRPRMLQNNQVFEL</sequence>
<feature type="domain" description="Metallo-beta-lactamase" evidence="1">
    <location>
        <begin position="18"/>
        <end position="189"/>
    </location>
</feature>
<dbReference type="InterPro" id="IPR036866">
    <property type="entry name" value="RibonucZ/Hydroxyglut_hydro"/>
</dbReference>
<dbReference type="Proteomes" id="UP000268908">
    <property type="component" value="Unassembled WGS sequence"/>
</dbReference>
<dbReference type="GO" id="GO:0004115">
    <property type="term" value="F:3',5'-cyclic-AMP phosphodiesterase activity"/>
    <property type="evidence" value="ECO:0007669"/>
    <property type="project" value="InterPro"/>
</dbReference>
<evidence type="ECO:0000259" key="1">
    <source>
        <dbReference type="SMART" id="SM00849"/>
    </source>
</evidence>
<dbReference type="GO" id="GO:0006198">
    <property type="term" value="P:cAMP catabolic process"/>
    <property type="evidence" value="ECO:0007669"/>
    <property type="project" value="InterPro"/>
</dbReference>
<dbReference type="PANTHER" id="PTHR28283">
    <property type="entry name" value="3',5'-CYCLIC-NUCLEOTIDE PHOSPHODIESTERASE 1"/>
    <property type="match status" value="1"/>
</dbReference>
<protein>
    <submittedName>
        <fullName evidence="2">Ribonuclease BN (tRNA processing enzyme)</fullName>
    </submittedName>
</protein>
<dbReference type="Pfam" id="PF12706">
    <property type="entry name" value="Lactamase_B_2"/>
    <property type="match status" value="1"/>
</dbReference>
<dbReference type="GO" id="GO:1902660">
    <property type="term" value="P:negative regulation of glucose mediated signaling pathway"/>
    <property type="evidence" value="ECO:0007669"/>
    <property type="project" value="TreeGrafter"/>
</dbReference>
<dbReference type="PRINTS" id="PR00388">
    <property type="entry name" value="PDIESTERASE2"/>
</dbReference>
<dbReference type="OrthoDB" id="9803916at2"/>
<keyword evidence="3" id="KW-1185">Reference proteome</keyword>
<evidence type="ECO:0000313" key="3">
    <source>
        <dbReference type="Proteomes" id="UP000268908"/>
    </source>
</evidence>
<comment type="caution">
    <text evidence="2">The sequence shown here is derived from an EMBL/GenBank/DDBJ whole genome shotgun (WGS) entry which is preliminary data.</text>
</comment>
<proteinExistence type="predicted"/>
<dbReference type="PANTHER" id="PTHR28283:SF1">
    <property type="entry name" value="3',5'-CYCLIC-NUCLEOTIDE PHOSPHODIESTERASE 1"/>
    <property type="match status" value="1"/>
</dbReference>
<dbReference type="RefSeq" id="WP_121242538.1">
    <property type="nucleotide sequence ID" value="NZ_BHVV01000003.1"/>
</dbReference>
<dbReference type="AlphaFoldDB" id="A0A497XBC8"/>
<dbReference type="EMBL" id="RCCI01000006">
    <property type="protein sequence ID" value="RLJ63683.1"/>
    <property type="molecule type" value="Genomic_DNA"/>
</dbReference>
<reference evidence="2 3" key="1">
    <citation type="submission" date="2018-10" db="EMBL/GenBank/DDBJ databases">
        <title>Genomic Encyclopedia of Type Strains, Phase IV (KMG-IV): sequencing the most valuable type-strain genomes for metagenomic binning, comparative biology and taxonomic classification.</title>
        <authorList>
            <person name="Goeker M."/>
        </authorList>
    </citation>
    <scope>NUCLEOTIDE SEQUENCE [LARGE SCALE GENOMIC DNA]</scope>
    <source>
        <strain evidence="2 3">DSM 26916</strain>
    </source>
</reference>
<accession>A0A497XBC8</accession>
<dbReference type="SMART" id="SM00849">
    <property type="entry name" value="Lactamase_B"/>
    <property type="match status" value="1"/>
</dbReference>
<dbReference type="Gene3D" id="3.60.15.10">
    <property type="entry name" value="Ribonuclease Z/Hydroxyacylglutathione hydrolase-like"/>
    <property type="match status" value="1"/>
</dbReference>
<dbReference type="InterPro" id="IPR001279">
    <property type="entry name" value="Metallo-B-lactamas"/>
</dbReference>
<dbReference type="InterPro" id="IPR000396">
    <property type="entry name" value="Pdiesterase2"/>
</dbReference>